<dbReference type="RefSeq" id="WP_138224932.1">
    <property type="nucleotide sequence ID" value="NZ_CP040396.1"/>
</dbReference>
<accession>A0A4V1G3P1</accession>
<proteinExistence type="predicted"/>
<feature type="region of interest" description="Disordered" evidence="1">
    <location>
        <begin position="1"/>
        <end position="71"/>
    </location>
</feature>
<evidence type="ECO:0000313" key="2">
    <source>
        <dbReference type="EMBL" id="QCT01874.1"/>
    </source>
</evidence>
<dbReference type="AlphaFoldDB" id="A0A4V1G3P1"/>
<name>A0A4V1G3P1_9BACL</name>
<feature type="compositionally biased region" description="Basic and acidic residues" evidence="1">
    <location>
        <begin position="7"/>
        <end position="26"/>
    </location>
</feature>
<organism evidence="2 3">
    <name type="scientific">Paenibacillus algicola</name>
    <dbReference type="NCBI Taxonomy" id="2565926"/>
    <lineage>
        <taxon>Bacteria</taxon>
        <taxon>Bacillati</taxon>
        <taxon>Bacillota</taxon>
        <taxon>Bacilli</taxon>
        <taxon>Bacillales</taxon>
        <taxon>Paenibacillaceae</taxon>
        <taxon>Paenibacillus</taxon>
    </lineage>
</organism>
<gene>
    <name evidence="2" type="ORF">E6C60_1156</name>
</gene>
<dbReference type="Proteomes" id="UP000300879">
    <property type="component" value="Chromosome"/>
</dbReference>
<feature type="compositionally biased region" description="Basic and acidic residues" evidence="1">
    <location>
        <begin position="45"/>
        <end position="64"/>
    </location>
</feature>
<dbReference type="OrthoDB" id="2661027at2"/>
<reference evidence="2 3" key="1">
    <citation type="submission" date="2019-05" db="EMBL/GenBank/DDBJ databases">
        <authorList>
            <person name="Chen C."/>
        </authorList>
    </citation>
    <scope>NUCLEOTIDE SEQUENCE [LARGE SCALE GENOMIC DNA]</scope>
    <source>
        <strain evidence="2 3">HB172198</strain>
    </source>
</reference>
<evidence type="ECO:0000313" key="3">
    <source>
        <dbReference type="Proteomes" id="UP000300879"/>
    </source>
</evidence>
<sequence length="71" mass="8006">MNSRNSSNKDKNRLEHSLVNERDINKESGLFAKDSYPDGSILPEGLEHEFPDGTRNHKETPQHDDGEDGAE</sequence>
<evidence type="ECO:0000256" key="1">
    <source>
        <dbReference type="SAM" id="MobiDB-lite"/>
    </source>
</evidence>
<dbReference type="KEGG" id="palo:E6C60_1156"/>
<dbReference type="EMBL" id="CP040396">
    <property type="protein sequence ID" value="QCT01874.1"/>
    <property type="molecule type" value="Genomic_DNA"/>
</dbReference>
<protein>
    <submittedName>
        <fullName evidence="2">Uncharacterized protein</fullName>
    </submittedName>
</protein>
<keyword evidence="3" id="KW-1185">Reference proteome</keyword>